<sequence>MSGQPESDATPGQRPSWTGRKPETLRGLLVNGRWHCDCEPRRIASHFETKNGGKNHGRWFYTCPKPREMRCGFFLWDDIAKEREALQTTVDAKAGNTVAHEVEPIQVRPDNTKPGPVLRTPKANRIRESIRGGLLTPESQTKRKRDASITDYLYQYQSPTKKGKLELPTSPATEEDTSSFTTVADISYPSLASRLEALDAEPIPPPPMFVTPKKSTPPPKSETCPAQKTSLEAPTTPTPSRFTSSPLFCHSAERINKKSRYCETTAKALGILEAHKINITPKAKEELTELLDRNDLKTLGIIKGRDISRLAIKSREKRIEALESRISILEAERESWKSLSMNKGCHPPSGTRKDNDELGKAL</sequence>
<feature type="region of interest" description="Disordered" evidence="5">
    <location>
        <begin position="201"/>
        <end position="244"/>
    </location>
</feature>
<evidence type="ECO:0000256" key="4">
    <source>
        <dbReference type="PROSITE-ProRule" id="PRU01343"/>
    </source>
</evidence>
<feature type="compositionally biased region" description="Basic and acidic residues" evidence="5">
    <location>
        <begin position="351"/>
        <end position="362"/>
    </location>
</feature>
<evidence type="ECO:0000313" key="7">
    <source>
        <dbReference type="EMBL" id="KDB23288.1"/>
    </source>
</evidence>
<accession>A0A059J6J3</accession>
<feature type="region of interest" description="Disordered" evidence="5">
    <location>
        <begin position="336"/>
        <end position="362"/>
    </location>
</feature>
<keyword evidence="2 4" id="KW-0863">Zinc-finger</keyword>
<evidence type="ECO:0000256" key="1">
    <source>
        <dbReference type="ARBA" id="ARBA00022723"/>
    </source>
</evidence>
<dbReference type="Proteomes" id="UP000024533">
    <property type="component" value="Unassembled WGS sequence"/>
</dbReference>
<evidence type="ECO:0000256" key="2">
    <source>
        <dbReference type="ARBA" id="ARBA00022771"/>
    </source>
</evidence>
<feature type="domain" description="GRF-type" evidence="6">
    <location>
        <begin position="36"/>
        <end position="80"/>
    </location>
</feature>
<dbReference type="AlphaFoldDB" id="A0A059J6J3"/>
<keyword evidence="1" id="KW-0479">Metal-binding</keyword>
<name>A0A059J6J3_TRIIM</name>
<gene>
    <name evidence="7" type="ORF">H109_04809</name>
</gene>
<feature type="compositionally biased region" description="Low complexity" evidence="5">
    <location>
        <begin position="234"/>
        <end position="244"/>
    </location>
</feature>
<dbReference type="Pfam" id="PF06839">
    <property type="entry name" value="Zn_ribbon_GRF"/>
    <property type="match status" value="1"/>
</dbReference>
<feature type="compositionally biased region" description="Polar residues" evidence="5">
    <location>
        <begin position="224"/>
        <end position="233"/>
    </location>
</feature>
<dbReference type="STRING" id="1215338.A0A059J6J3"/>
<comment type="caution">
    <text evidence="7">The sequence shown here is derived from an EMBL/GenBank/DDBJ whole genome shotgun (WGS) entry which is preliminary data.</text>
</comment>
<dbReference type="PROSITE" id="PS51999">
    <property type="entry name" value="ZF_GRF"/>
    <property type="match status" value="1"/>
</dbReference>
<evidence type="ECO:0000313" key="8">
    <source>
        <dbReference type="Proteomes" id="UP000024533"/>
    </source>
</evidence>
<organism evidence="7 8">
    <name type="scientific">Trichophyton interdigitale (strain MR816)</name>
    <dbReference type="NCBI Taxonomy" id="1215338"/>
    <lineage>
        <taxon>Eukaryota</taxon>
        <taxon>Fungi</taxon>
        <taxon>Dikarya</taxon>
        <taxon>Ascomycota</taxon>
        <taxon>Pezizomycotina</taxon>
        <taxon>Eurotiomycetes</taxon>
        <taxon>Eurotiomycetidae</taxon>
        <taxon>Onygenales</taxon>
        <taxon>Arthrodermataceae</taxon>
        <taxon>Trichophyton</taxon>
    </lineage>
</organism>
<feature type="compositionally biased region" description="Pro residues" evidence="5">
    <location>
        <begin position="202"/>
        <end position="220"/>
    </location>
</feature>
<reference evidence="7 8" key="1">
    <citation type="submission" date="2014-02" db="EMBL/GenBank/DDBJ databases">
        <title>The Genome Sequence of Trichophyton interdigitale MR816.</title>
        <authorList>
            <consortium name="The Broad Institute Genomics Platform"/>
            <person name="Cuomo C.A."/>
            <person name="White T.C."/>
            <person name="Graser Y."/>
            <person name="Martinez-Rossi N."/>
            <person name="Heitman J."/>
            <person name="Young S.K."/>
            <person name="Zeng Q."/>
            <person name="Gargeya S."/>
            <person name="Abouelleil A."/>
            <person name="Alvarado L."/>
            <person name="Chapman S.B."/>
            <person name="Gainer-Dewar J."/>
            <person name="Goldberg J."/>
            <person name="Griggs A."/>
            <person name="Gujja S."/>
            <person name="Hansen M."/>
            <person name="Howarth C."/>
            <person name="Imamovic A."/>
            <person name="Larimer J."/>
            <person name="Martinez D."/>
            <person name="Murphy C."/>
            <person name="Pearson M.D."/>
            <person name="Persinoti G."/>
            <person name="Poon T."/>
            <person name="Priest M."/>
            <person name="Roberts A.D."/>
            <person name="Saif S."/>
            <person name="Shea T.D."/>
            <person name="Sykes S.N."/>
            <person name="Wortman J."/>
            <person name="Nusbaum C."/>
            <person name="Birren B."/>
        </authorList>
    </citation>
    <scope>NUCLEOTIDE SEQUENCE [LARGE SCALE GENOMIC DNA]</scope>
    <source>
        <strain evidence="7 8">MR816</strain>
    </source>
</reference>
<evidence type="ECO:0000256" key="5">
    <source>
        <dbReference type="SAM" id="MobiDB-lite"/>
    </source>
</evidence>
<feature type="region of interest" description="Disordered" evidence="5">
    <location>
        <begin position="1"/>
        <end position="22"/>
    </location>
</feature>
<dbReference type="OrthoDB" id="430051at2759"/>
<keyword evidence="3" id="KW-0862">Zinc</keyword>
<proteinExistence type="predicted"/>
<keyword evidence="8" id="KW-1185">Reference proteome</keyword>
<evidence type="ECO:0000256" key="3">
    <source>
        <dbReference type="ARBA" id="ARBA00022833"/>
    </source>
</evidence>
<dbReference type="InterPro" id="IPR010666">
    <property type="entry name" value="Znf_GRF"/>
</dbReference>
<dbReference type="GO" id="GO:0008270">
    <property type="term" value="F:zinc ion binding"/>
    <property type="evidence" value="ECO:0007669"/>
    <property type="project" value="UniProtKB-KW"/>
</dbReference>
<evidence type="ECO:0000259" key="6">
    <source>
        <dbReference type="PROSITE" id="PS51999"/>
    </source>
</evidence>
<dbReference type="OMA" id="WFWTCAQ"/>
<protein>
    <recommendedName>
        <fullName evidence="6">GRF-type domain-containing protein</fullName>
    </recommendedName>
</protein>
<dbReference type="HOGENOM" id="CLU_037645_1_0_1"/>
<dbReference type="EMBL" id="AOKY01000311">
    <property type="protein sequence ID" value="KDB23288.1"/>
    <property type="molecule type" value="Genomic_DNA"/>
</dbReference>